<dbReference type="Pfam" id="PF13460">
    <property type="entry name" value="NAD_binding_10"/>
    <property type="match status" value="1"/>
</dbReference>
<dbReference type="InterPro" id="IPR016040">
    <property type="entry name" value="NAD(P)-bd_dom"/>
</dbReference>
<keyword evidence="3" id="KW-1185">Reference proteome</keyword>
<evidence type="ECO:0000313" key="3">
    <source>
        <dbReference type="Proteomes" id="UP000244892"/>
    </source>
</evidence>
<dbReference type="KEGG" id="aon:DEH84_05020"/>
<name>A0A2U8FP92_9BURK</name>
<dbReference type="OrthoDB" id="9798632at2"/>
<organism evidence="2 3">
    <name type="scientific">Aquabacterium olei</name>
    <dbReference type="NCBI Taxonomy" id="1296669"/>
    <lineage>
        <taxon>Bacteria</taxon>
        <taxon>Pseudomonadati</taxon>
        <taxon>Pseudomonadota</taxon>
        <taxon>Betaproteobacteria</taxon>
        <taxon>Burkholderiales</taxon>
        <taxon>Aquabacterium</taxon>
    </lineage>
</organism>
<evidence type="ECO:0000313" key="2">
    <source>
        <dbReference type="EMBL" id="AWI52855.1"/>
    </source>
</evidence>
<dbReference type="EMBL" id="CP029210">
    <property type="protein sequence ID" value="AWI52855.1"/>
    <property type="molecule type" value="Genomic_DNA"/>
</dbReference>
<dbReference type="SUPFAM" id="SSF51735">
    <property type="entry name" value="NAD(P)-binding Rossmann-fold domains"/>
    <property type="match status" value="1"/>
</dbReference>
<sequence length="237" mass="25373">MPASHPDPLDRTEARRPTVLLVGGTGLVGHELLCRLLADPDIGEVRALVRRPVSAEALLRIAPQAMPGVGKLRIGVIDFERLAQHTEWFDADWVASTLGTTIAQAGSRPAFRRVDLDYPLEVMQLARAQGAQRALLVSAVGARATSRVFYNRVKGELEEAVRELGFEHVSVAQPSLLAGARPTFRLGERVGLALGWLMPAPYKPVAASQVAAGLLASAKAGEPGWHVLTNTALRGMG</sequence>
<dbReference type="AlphaFoldDB" id="A0A2U8FP92"/>
<proteinExistence type="predicted"/>
<dbReference type="PANTHER" id="PTHR14097">
    <property type="entry name" value="OXIDOREDUCTASE HTATIP2"/>
    <property type="match status" value="1"/>
</dbReference>
<dbReference type="InterPro" id="IPR036291">
    <property type="entry name" value="NAD(P)-bd_dom_sf"/>
</dbReference>
<dbReference type="RefSeq" id="WP_109035332.1">
    <property type="nucleotide sequence ID" value="NZ_CP029210.1"/>
</dbReference>
<dbReference type="PANTHER" id="PTHR14097:SF7">
    <property type="entry name" value="OXIDOREDUCTASE HTATIP2"/>
    <property type="match status" value="1"/>
</dbReference>
<protein>
    <submittedName>
        <fullName evidence="2">NAD-dependent epimerase</fullName>
    </submittedName>
</protein>
<gene>
    <name evidence="2" type="ORF">DEH84_05020</name>
</gene>
<reference evidence="2 3" key="1">
    <citation type="submission" date="2018-05" db="EMBL/GenBank/DDBJ databases">
        <title>complete genome sequence of Aquabacterium olei NBRC 110486.</title>
        <authorList>
            <person name="Tang B."/>
            <person name="Chang J."/>
            <person name="Zhang L."/>
            <person name="Yang H."/>
        </authorList>
    </citation>
    <scope>NUCLEOTIDE SEQUENCE [LARGE SCALE GENOMIC DNA]</scope>
    <source>
        <strain evidence="2 3">NBRC 110486</strain>
    </source>
</reference>
<dbReference type="Gene3D" id="3.40.50.720">
    <property type="entry name" value="NAD(P)-binding Rossmann-like Domain"/>
    <property type="match status" value="1"/>
</dbReference>
<feature type="domain" description="NAD(P)-binding" evidence="1">
    <location>
        <begin position="23"/>
        <end position="176"/>
    </location>
</feature>
<dbReference type="Proteomes" id="UP000244892">
    <property type="component" value="Chromosome"/>
</dbReference>
<accession>A0A2U8FP92</accession>
<evidence type="ECO:0000259" key="1">
    <source>
        <dbReference type="Pfam" id="PF13460"/>
    </source>
</evidence>